<sequence length="44" mass="4948">MTVKPEDIETRLFINGKFVEATSGNFFDDVNPATEELICKVQEA</sequence>
<dbReference type="InterPro" id="IPR016162">
    <property type="entry name" value="Ald_DH_N"/>
</dbReference>
<dbReference type="SUPFAM" id="SSF53720">
    <property type="entry name" value="ALDH-like"/>
    <property type="match status" value="1"/>
</dbReference>
<dbReference type="Proteomes" id="UP000074247">
    <property type="component" value="Unassembled WGS sequence"/>
</dbReference>
<dbReference type="EC" id="1.2.1.8" evidence="1"/>
<gene>
    <name evidence="1" type="ORF">TGARI_222160A</name>
</gene>
<comment type="caution">
    <text evidence="1">The sequence shown here is derived from an EMBL/GenBank/DDBJ whole genome shotgun (WGS) entry which is preliminary data.</text>
</comment>
<keyword evidence="1" id="KW-0560">Oxidoreductase</keyword>
<proteinExistence type="predicted"/>
<dbReference type="GO" id="GO:0008802">
    <property type="term" value="F:betaine-aldehyde dehydrogenase (NAD+) activity"/>
    <property type="evidence" value="ECO:0007669"/>
    <property type="project" value="UniProtKB-EC"/>
</dbReference>
<dbReference type="AlphaFoldDB" id="A0A139XUY5"/>
<accession>A0A139XUY5</accession>
<evidence type="ECO:0000313" key="1">
    <source>
        <dbReference type="EMBL" id="KYF42594.1"/>
    </source>
</evidence>
<feature type="non-terminal residue" evidence="1">
    <location>
        <position position="44"/>
    </location>
</feature>
<evidence type="ECO:0000313" key="2">
    <source>
        <dbReference type="Proteomes" id="UP000074247"/>
    </source>
</evidence>
<dbReference type="EMBL" id="AGQS02004908">
    <property type="protein sequence ID" value="KYF42594.1"/>
    <property type="molecule type" value="Genomic_DNA"/>
</dbReference>
<name>A0A139XUY5_TOXGO</name>
<dbReference type="InterPro" id="IPR016161">
    <property type="entry name" value="Ald_DH/histidinol_DH"/>
</dbReference>
<reference evidence="1 2" key="1">
    <citation type="journal article" date="2016" name="Nat. Commun.">
        <title>Local admixture of amplified and diversified secreted pathogenesis determinants shapes mosaic Toxoplasma gondii genomes.</title>
        <authorList>
            <person name="Lorenzi H."/>
            <person name="Khan A."/>
            <person name="Behnke M.S."/>
            <person name="Namasivayam S."/>
            <person name="Swapna L.S."/>
            <person name="Hadjithomas M."/>
            <person name="Karamycheva S."/>
            <person name="Pinney D."/>
            <person name="Brunk B.P."/>
            <person name="Ajioka J.W."/>
            <person name="Ajzenberg D."/>
            <person name="Boothroyd J.C."/>
            <person name="Boyle J.P."/>
            <person name="Darde M.L."/>
            <person name="Diaz-Miranda M.A."/>
            <person name="Dubey J.P."/>
            <person name="Fritz H.M."/>
            <person name="Gennari S.M."/>
            <person name="Gregory B.D."/>
            <person name="Kim K."/>
            <person name="Saeij J.P."/>
            <person name="Su C."/>
            <person name="White M.W."/>
            <person name="Zhu X.Q."/>
            <person name="Howe D.K."/>
            <person name="Rosenthal B.M."/>
            <person name="Grigg M.E."/>
            <person name="Parkinson J."/>
            <person name="Liu L."/>
            <person name="Kissinger J.C."/>
            <person name="Roos D.S."/>
            <person name="Sibley L.D."/>
        </authorList>
    </citation>
    <scope>NUCLEOTIDE SEQUENCE [LARGE SCALE GENOMIC DNA]</scope>
    <source>
        <strain evidence="1 2">ARI</strain>
    </source>
</reference>
<dbReference type="VEuPathDB" id="ToxoDB:TGARI_222160A"/>
<dbReference type="Gene3D" id="3.40.605.10">
    <property type="entry name" value="Aldehyde Dehydrogenase, Chain A, domain 1"/>
    <property type="match status" value="1"/>
</dbReference>
<organism evidence="1 2">
    <name type="scientific">Toxoplasma gondii ARI</name>
    <dbReference type="NCBI Taxonomy" id="1074872"/>
    <lineage>
        <taxon>Eukaryota</taxon>
        <taxon>Sar</taxon>
        <taxon>Alveolata</taxon>
        <taxon>Apicomplexa</taxon>
        <taxon>Conoidasida</taxon>
        <taxon>Coccidia</taxon>
        <taxon>Eucoccidiorida</taxon>
        <taxon>Eimeriorina</taxon>
        <taxon>Sarcocystidae</taxon>
        <taxon>Toxoplasma</taxon>
    </lineage>
</organism>
<protein>
    <submittedName>
        <fullName evidence="1">Aldehyde dehydrogenase</fullName>
        <ecNumber evidence="1">1.2.1.8</ecNumber>
    </submittedName>
</protein>